<accession>A0AAP0BJQ0</accession>
<proteinExistence type="inferred from homology"/>
<keyword evidence="2" id="KW-0806">Transcription termination</keyword>
<dbReference type="Gene3D" id="1.25.70.10">
    <property type="entry name" value="Transcription termination factor 3, mitochondrial"/>
    <property type="match status" value="2"/>
</dbReference>
<comment type="caution">
    <text evidence="4">The sequence shown here is derived from an EMBL/GenBank/DDBJ whole genome shotgun (WGS) entry which is preliminary data.</text>
</comment>
<dbReference type="PANTHER" id="PTHR13068">
    <property type="entry name" value="CGI-12 PROTEIN-RELATED"/>
    <property type="match status" value="1"/>
</dbReference>
<evidence type="ECO:0000256" key="2">
    <source>
        <dbReference type="ARBA" id="ARBA00022472"/>
    </source>
</evidence>
<dbReference type="GO" id="GO:0006353">
    <property type="term" value="P:DNA-templated transcription termination"/>
    <property type="evidence" value="ECO:0007669"/>
    <property type="project" value="UniProtKB-KW"/>
</dbReference>
<dbReference type="AlphaFoldDB" id="A0AAP0BJQ0"/>
<dbReference type="InterPro" id="IPR003690">
    <property type="entry name" value="MTERF"/>
</dbReference>
<keyword evidence="3" id="KW-0809">Transit peptide</keyword>
<evidence type="ECO:0000256" key="1">
    <source>
        <dbReference type="ARBA" id="ARBA00007692"/>
    </source>
</evidence>
<keyword evidence="2" id="KW-0804">Transcription</keyword>
<dbReference type="Proteomes" id="UP001418222">
    <property type="component" value="Unassembled WGS sequence"/>
</dbReference>
<evidence type="ECO:0000256" key="3">
    <source>
        <dbReference type="ARBA" id="ARBA00022946"/>
    </source>
</evidence>
<protein>
    <submittedName>
        <fullName evidence="4">Uncharacterized protein</fullName>
    </submittedName>
</protein>
<sequence length="455" mass="52387">MAIRAFSQRPLRILHRSPQLTNLRSFANPSEIGRKTQLLDESSLSILISNHGFPSSSHLHEFLRSNPFLRQIASSDLHRSIALLQSFGFFQNSFLSIITACPRILDLDFLRKWQQAFSELDLCNASSVSKTKTILQQSARLRISSEDFLNNSRLMRNAGLSAGTVVRVFEQLPAAFMRDGIDFCRRIEFLKNAVRIVDSEDEIDRICYSFPEFLAFPIDGRLRPLFSELSDLGFDRIEVRKLLTQNPSLLLGVEPGELSRCVNLLRGLKCRVPIKEKILSNGLFHAAINVKLRIDFLCGHGLIRRDAFKILHVEPRSILYSLGDIEKKIQFLLTNLGFSVDHLVEFPDYLGLNLEKQISPRLQVIEILKTNRGIDMEVELKHFVRLSRRKFFNFFVKPYPECEKIFGGLIRDVRVCDEKVRTKHPAGLWKLFNPSKYSSSEEDLKNMRQFMETLV</sequence>
<dbReference type="SMART" id="SM00733">
    <property type="entry name" value="Mterf"/>
    <property type="match status" value="6"/>
</dbReference>
<comment type="similarity">
    <text evidence="1">Belongs to the mTERF family.</text>
</comment>
<keyword evidence="5" id="KW-1185">Reference proteome</keyword>
<dbReference type="PANTHER" id="PTHR13068:SF23">
    <property type="entry name" value="TRANSCRIPTION TERMINATION FACTOR MTERF15, MITOCHONDRIAL"/>
    <property type="match status" value="1"/>
</dbReference>
<organism evidence="4 5">
    <name type="scientific">Platanthera zijinensis</name>
    <dbReference type="NCBI Taxonomy" id="2320716"/>
    <lineage>
        <taxon>Eukaryota</taxon>
        <taxon>Viridiplantae</taxon>
        <taxon>Streptophyta</taxon>
        <taxon>Embryophyta</taxon>
        <taxon>Tracheophyta</taxon>
        <taxon>Spermatophyta</taxon>
        <taxon>Magnoliopsida</taxon>
        <taxon>Liliopsida</taxon>
        <taxon>Asparagales</taxon>
        <taxon>Orchidaceae</taxon>
        <taxon>Orchidoideae</taxon>
        <taxon>Orchideae</taxon>
        <taxon>Orchidinae</taxon>
        <taxon>Platanthera</taxon>
    </lineage>
</organism>
<name>A0AAP0BJQ0_9ASPA</name>
<dbReference type="EMBL" id="JBBWWQ010000008">
    <property type="protein sequence ID" value="KAK8941346.1"/>
    <property type="molecule type" value="Genomic_DNA"/>
</dbReference>
<keyword evidence="2" id="KW-0805">Transcription regulation</keyword>
<dbReference type="Pfam" id="PF02536">
    <property type="entry name" value="mTERF"/>
    <property type="match status" value="2"/>
</dbReference>
<dbReference type="InterPro" id="IPR038538">
    <property type="entry name" value="MTERF_sf"/>
</dbReference>
<gene>
    <name evidence="4" type="ORF">KSP39_PZI010381</name>
</gene>
<dbReference type="GO" id="GO:0003676">
    <property type="term" value="F:nucleic acid binding"/>
    <property type="evidence" value="ECO:0007669"/>
    <property type="project" value="InterPro"/>
</dbReference>
<reference evidence="4 5" key="1">
    <citation type="journal article" date="2022" name="Nat. Plants">
        <title>Genomes of leafy and leafless Platanthera orchids illuminate the evolution of mycoheterotrophy.</title>
        <authorList>
            <person name="Li M.H."/>
            <person name="Liu K.W."/>
            <person name="Li Z."/>
            <person name="Lu H.C."/>
            <person name="Ye Q.L."/>
            <person name="Zhang D."/>
            <person name="Wang J.Y."/>
            <person name="Li Y.F."/>
            <person name="Zhong Z.M."/>
            <person name="Liu X."/>
            <person name="Yu X."/>
            <person name="Liu D.K."/>
            <person name="Tu X.D."/>
            <person name="Liu B."/>
            <person name="Hao Y."/>
            <person name="Liao X.Y."/>
            <person name="Jiang Y.T."/>
            <person name="Sun W.H."/>
            <person name="Chen J."/>
            <person name="Chen Y.Q."/>
            <person name="Ai Y."/>
            <person name="Zhai J.W."/>
            <person name="Wu S.S."/>
            <person name="Zhou Z."/>
            <person name="Hsiao Y.Y."/>
            <person name="Wu W.L."/>
            <person name="Chen Y.Y."/>
            <person name="Lin Y.F."/>
            <person name="Hsu J.L."/>
            <person name="Li C.Y."/>
            <person name="Wang Z.W."/>
            <person name="Zhao X."/>
            <person name="Zhong W.Y."/>
            <person name="Ma X.K."/>
            <person name="Ma L."/>
            <person name="Huang J."/>
            <person name="Chen G.Z."/>
            <person name="Huang M.Z."/>
            <person name="Huang L."/>
            <person name="Peng D.H."/>
            <person name="Luo Y.B."/>
            <person name="Zou S.Q."/>
            <person name="Chen S.P."/>
            <person name="Lan S."/>
            <person name="Tsai W.C."/>
            <person name="Van de Peer Y."/>
            <person name="Liu Z.J."/>
        </authorList>
    </citation>
    <scope>NUCLEOTIDE SEQUENCE [LARGE SCALE GENOMIC DNA]</scope>
    <source>
        <strain evidence="4">Lor287</strain>
    </source>
</reference>
<evidence type="ECO:0000313" key="5">
    <source>
        <dbReference type="Proteomes" id="UP001418222"/>
    </source>
</evidence>
<evidence type="ECO:0000313" key="4">
    <source>
        <dbReference type="EMBL" id="KAK8941346.1"/>
    </source>
</evidence>